<dbReference type="eggNOG" id="COG1846">
    <property type="taxonomic scope" value="Bacteria"/>
</dbReference>
<accession>B8IC42</accession>
<dbReference type="KEGG" id="mno:Mnod_6446"/>
<proteinExistence type="predicted"/>
<dbReference type="HOGENOM" id="CLU_083287_35_0_5"/>
<organism evidence="2 3">
    <name type="scientific">Methylobacterium nodulans (strain LMG 21967 / CNCM I-2342 / ORS 2060)</name>
    <dbReference type="NCBI Taxonomy" id="460265"/>
    <lineage>
        <taxon>Bacteria</taxon>
        <taxon>Pseudomonadati</taxon>
        <taxon>Pseudomonadota</taxon>
        <taxon>Alphaproteobacteria</taxon>
        <taxon>Hyphomicrobiales</taxon>
        <taxon>Methylobacteriaceae</taxon>
        <taxon>Methylobacterium</taxon>
    </lineage>
</organism>
<evidence type="ECO:0000259" key="1">
    <source>
        <dbReference type="PROSITE" id="PS50995"/>
    </source>
</evidence>
<gene>
    <name evidence="2" type="ordered locus">Mnod_6446</name>
</gene>
<evidence type="ECO:0000313" key="2">
    <source>
        <dbReference type="EMBL" id="ACL61224.1"/>
    </source>
</evidence>
<feature type="domain" description="HTH marR-type" evidence="1">
    <location>
        <begin position="16"/>
        <end position="151"/>
    </location>
</feature>
<keyword evidence="3" id="KW-1185">Reference proteome</keyword>
<dbReference type="STRING" id="460265.Mnod_6446"/>
<dbReference type="InterPro" id="IPR036390">
    <property type="entry name" value="WH_DNA-bd_sf"/>
</dbReference>
<dbReference type="InterPro" id="IPR039422">
    <property type="entry name" value="MarR/SlyA-like"/>
</dbReference>
<sequence>MTGASAEDGLAAVDALPCTNNALRRATRQLGALYDEAFAPTGLKGTQLLLMWRIAELGGEGGPTILSLSEQLAVGISALTHALRPLVRDGLVELRPDAQDRRSKRATLTALGRKRLDEGILLWSAANRRVETLLGPASAQVLRAIADQVASEEFASAFRSGLGGVASSCA</sequence>
<name>B8IC42_METNO</name>
<dbReference type="AlphaFoldDB" id="B8IC42"/>
<dbReference type="Pfam" id="PF13463">
    <property type="entry name" value="HTH_27"/>
    <property type="match status" value="1"/>
</dbReference>
<dbReference type="InterPro" id="IPR000835">
    <property type="entry name" value="HTH_MarR-typ"/>
</dbReference>
<dbReference type="PANTHER" id="PTHR33164:SF105">
    <property type="entry name" value="TRANSCRIPTIONAL REPRESSOR PROTEIN-RELATED"/>
    <property type="match status" value="1"/>
</dbReference>
<dbReference type="SUPFAM" id="SSF46785">
    <property type="entry name" value="Winged helix' DNA-binding domain"/>
    <property type="match status" value="1"/>
</dbReference>
<dbReference type="InterPro" id="IPR036388">
    <property type="entry name" value="WH-like_DNA-bd_sf"/>
</dbReference>
<dbReference type="GO" id="GO:0006950">
    <property type="term" value="P:response to stress"/>
    <property type="evidence" value="ECO:0007669"/>
    <property type="project" value="TreeGrafter"/>
</dbReference>
<evidence type="ECO:0000313" key="3">
    <source>
        <dbReference type="Proteomes" id="UP000008207"/>
    </source>
</evidence>
<dbReference type="Gene3D" id="1.10.10.10">
    <property type="entry name" value="Winged helix-like DNA-binding domain superfamily/Winged helix DNA-binding domain"/>
    <property type="match status" value="1"/>
</dbReference>
<dbReference type="SMART" id="SM00347">
    <property type="entry name" value="HTH_MARR"/>
    <property type="match status" value="1"/>
</dbReference>
<protein>
    <submittedName>
        <fullName evidence="2">Transcriptional regulator, MarR family</fullName>
    </submittedName>
</protein>
<dbReference type="PROSITE" id="PS50995">
    <property type="entry name" value="HTH_MARR_2"/>
    <property type="match status" value="1"/>
</dbReference>
<dbReference type="PANTHER" id="PTHR33164">
    <property type="entry name" value="TRANSCRIPTIONAL REGULATOR, MARR FAMILY"/>
    <property type="match status" value="1"/>
</dbReference>
<dbReference type="GO" id="GO:0003700">
    <property type="term" value="F:DNA-binding transcription factor activity"/>
    <property type="evidence" value="ECO:0007669"/>
    <property type="project" value="InterPro"/>
</dbReference>
<dbReference type="Proteomes" id="UP000008207">
    <property type="component" value="Chromosome"/>
</dbReference>
<reference evidence="2 3" key="1">
    <citation type="submission" date="2009-01" db="EMBL/GenBank/DDBJ databases">
        <title>Complete sequence of chromosome of Methylobacterium nodulans ORS 2060.</title>
        <authorList>
            <consortium name="US DOE Joint Genome Institute"/>
            <person name="Lucas S."/>
            <person name="Copeland A."/>
            <person name="Lapidus A."/>
            <person name="Glavina del Rio T."/>
            <person name="Dalin E."/>
            <person name="Tice H."/>
            <person name="Bruce D."/>
            <person name="Goodwin L."/>
            <person name="Pitluck S."/>
            <person name="Sims D."/>
            <person name="Brettin T."/>
            <person name="Detter J.C."/>
            <person name="Han C."/>
            <person name="Larimer F."/>
            <person name="Land M."/>
            <person name="Hauser L."/>
            <person name="Kyrpides N."/>
            <person name="Ivanova N."/>
            <person name="Marx C.J."/>
            <person name="Richardson P."/>
        </authorList>
    </citation>
    <scope>NUCLEOTIDE SEQUENCE [LARGE SCALE GENOMIC DNA]</scope>
    <source>
        <strain evidence="3">LMG 21967 / CNCM I-2342 / ORS 2060</strain>
    </source>
</reference>
<dbReference type="EMBL" id="CP001349">
    <property type="protein sequence ID" value="ACL61224.1"/>
    <property type="molecule type" value="Genomic_DNA"/>
</dbReference>